<dbReference type="Proteomes" id="UP000826271">
    <property type="component" value="Unassembled WGS sequence"/>
</dbReference>
<dbReference type="Pfam" id="PF06364">
    <property type="entry name" value="DUF1068"/>
    <property type="match status" value="2"/>
</dbReference>
<evidence type="ECO:0000313" key="2">
    <source>
        <dbReference type="EMBL" id="KAG8372614.1"/>
    </source>
</evidence>
<proteinExistence type="predicted"/>
<dbReference type="PANTHER" id="PTHR32254">
    <property type="entry name" value="EXPRESSED PROTEIN"/>
    <property type="match status" value="1"/>
</dbReference>
<dbReference type="AlphaFoldDB" id="A0AAV6WPK9"/>
<keyword evidence="3" id="KW-1185">Reference proteome</keyword>
<protein>
    <submittedName>
        <fullName evidence="2">Uncharacterized protein</fullName>
    </submittedName>
</protein>
<feature type="chain" id="PRO_5043451076" evidence="1">
    <location>
        <begin position="22"/>
        <end position="202"/>
    </location>
</feature>
<evidence type="ECO:0000256" key="1">
    <source>
        <dbReference type="SAM" id="SignalP"/>
    </source>
</evidence>
<gene>
    <name evidence="2" type="ORF">BUALT_Bualt12G0085000</name>
</gene>
<dbReference type="InterPro" id="IPR010471">
    <property type="entry name" value="DUF1068"/>
</dbReference>
<accession>A0AAV6WPK9</accession>
<feature type="signal peptide" evidence="1">
    <location>
        <begin position="1"/>
        <end position="21"/>
    </location>
</feature>
<reference evidence="2" key="1">
    <citation type="submission" date="2019-10" db="EMBL/GenBank/DDBJ databases">
        <authorList>
            <person name="Zhang R."/>
            <person name="Pan Y."/>
            <person name="Wang J."/>
            <person name="Ma R."/>
            <person name="Yu S."/>
        </authorList>
    </citation>
    <scope>NUCLEOTIDE SEQUENCE</scope>
    <source>
        <strain evidence="2">LA-IB0</strain>
        <tissue evidence="2">Leaf</tissue>
    </source>
</reference>
<comment type="caution">
    <text evidence="2">The sequence shown here is derived from an EMBL/GenBank/DDBJ whole genome shotgun (WGS) entry which is preliminary data.</text>
</comment>
<name>A0AAV6WPK9_9LAMI</name>
<dbReference type="PANTHER" id="PTHR32254:SF3">
    <property type="entry name" value="EXPRESSED PROTEIN-RELATED"/>
    <property type="match status" value="1"/>
</dbReference>
<organism evidence="2 3">
    <name type="scientific">Buddleja alternifolia</name>
    <dbReference type="NCBI Taxonomy" id="168488"/>
    <lineage>
        <taxon>Eukaryota</taxon>
        <taxon>Viridiplantae</taxon>
        <taxon>Streptophyta</taxon>
        <taxon>Embryophyta</taxon>
        <taxon>Tracheophyta</taxon>
        <taxon>Spermatophyta</taxon>
        <taxon>Magnoliopsida</taxon>
        <taxon>eudicotyledons</taxon>
        <taxon>Gunneridae</taxon>
        <taxon>Pentapetalae</taxon>
        <taxon>asterids</taxon>
        <taxon>lamiids</taxon>
        <taxon>Lamiales</taxon>
        <taxon>Scrophulariaceae</taxon>
        <taxon>Buddlejeae</taxon>
        <taxon>Buddleja</taxon>
    </lineage>
</organism>
<sequence>MSRRSGTCLRCCLVIFAVVSALCVSGPALYFKFKKNLKFKGGVSSSCAPCICNCAPPQSLFQIAPGMCVCTYIYIYVSPSHTFHFVLVSYFHLLGLANLSVTDCGKDDPDLKEEMEKQFVDLVSEELKLQETVGEEHSHHMNITLGEARRSASQYQKEADKCNAATETCEGARERSQVLLTKEKKITSLWEQRARQLGWEGE</sequence>
<dbReference type="EMBL" id="WHWC01000012">
    <property type="protein sequence ID" value="KAG8372614.1"/>
    <property type="molecule type" value="Genomic_DNA"/>
</dbReference>
<evidence type="ECO:0000313" key="3">
    <source>
        <dbReference type="Proteomes" id="UP000826271"/>
    </source>
</evidence>
<keyword evidence="1" id="KW-0732">Signal</keyword>